<accession>E3NBB6</accession>
<name>E3NBB6_CAERE</name>
<dbReference type="CTD" id="9812664"/>
<keyword evidence="2" id="KW-1185">Reference proteome</keyword>
<protein>
    <submittedName>
        <fullName evidence="1">Uncharacterized protein</fullName>
    </submittedName>
</protein>
<organism evidence="2">
    <name type="scientific">Caenorhabditis remanei</name>
    <name type="common">Caenorhabditis vulgaris</name>
    <dbReference type="NCBI Taxonomy" id="31234"/>
    <lineage>
        <taxon>Eukaryota</taxon>
        <taxon>Metazoa</taxon>
        <taxon>Ecdysozoa</taxon>
        <taxon>Nematoda</taxon>
        <taxon>Chromadorea</taxon>
        <taxon>Rhabditida</taxon>
        <taxon>Rhabditina</taxon>
        <taxon>Rhabditomorpha</taxon>
        <taxon>Rhabditoidea</taxon>
        <taxon>Rhabditidae</taxon>
        <taxon>Peloderinae</taxon>
        <taxon>Caenorhabditis</taxon>
    </lineage>
</organism>
<proteinExistence type="predicted"/>
<dbReference type="GeneID" id="9812664"/>
<dbReference type="AlphaFoldDB" id="E3NBB6"/>
<dbReference type="EMBL" id="DS268584">
    <property type="protein sequence ID" value="EFO91892.1"/>
    <property type="molecule type" value="Genomic_DNA"/>
</dbReference>
<gene>
    <name evidence="1" type="ORF">CRE_12269</name>
</gene>
<evidence type="ECO:0000313" key="1">
    <source>
        <dbReference type="EMBL" id="EFO91892.1"/>
    </source>
</evidence>
<dbReference type="KEGG" id="crq:GCK72_012092"/>
<dbReference type="RefSeq" id="XP_003094294.2">
    <property type="nucleotide sequence ID" value="XM_003094246.2"/>
</dbReference>
<dbReference type="HOGENOM" id="CLU_1724023_0_0_1"/>
<evidence type="ECO:0000313" key="2">
    <source>
        <dbReference type="Proteomes" id="UP000008281"/>
    </source>
</evidence>
<dbReference type="OrthoDB" id="5905993at2759"/>
<reference evidence="1" key="1">
    <citation type="submission" date="2007-07" db="EMBL/GenBank/DDBJ databases">
        <title>PCAP assembly of the Caenorhabditis remanei genome.</title>
        <authorList>
            <consortium name="The Caenorhabditis remanei Sequencing Consortium"/>
            <person name="Wilson R.K."/>
        </authorList>
    </citation>
    <scope>NUCLEOTIDE SEQUENCE [LARGE SCALE GENOMIC DNA]</scope>
    <source>
        <strain evidence="1">PB4641</strain>
    </source>
</reference>
<sequence length="152" mass="17926">MPFSIYNCPLLVQIELFKHFEFQETFLLSLCSENMKQLVQRIRFRPKKVHYSREENELKVSVGFTDSGEMRQAVRMVRAFYIPSEKRNPSKLGGEDIDCRFIKTAPDSEFSVILQYIEDEDGDVLKLLRKHLESLFRNKPVIHWDLSGIIKL</sequence>
<dbReference type="Proteomes" id="UP000008281">
    <property type="component" value="Unassembled WGS sequence"/>
</dbReference>